<name>A0AAV7DSB8_ARIFI</name>
<accession>A0AAV7DSB8</accession>
<dbReference type="SUPFAM" id="SSF54236">
    <property type="entry name" value="Ubiquitin-like"/>
    <property type="match status" value="1"/>
</dbReference>
<dbReference type="CDD" id="cd02958">
    <property type="entry name" value="UAS"/>
    <property type="match status" value="1"/>
</dbReference>
<dbReference type="InterPro" id="IPR003676">
    <property type="entry name" value="SAUR_fam"/>
</dbReference>
<dbReference type="GO" id="GO:0043161">
    <property type="term" value="P:proteasome-mediated ubiquitin-dependent protein catabolic process"/>
    <property type="evidence" value="ECO:0007669"/>
    <property type="project" value="TreeGrafter"/>
</dbReference>
<evidence type="ECO:0000256" key="1">
    <source>
        <dbReference type="ARBA" id="ARBA00006974"/>
    </source>
</evidence>
<dbReference type="InterPro" id="IPR050730">
    <property type="entry name" value="UBX_domain-protein"/>
</dbReference>
<dbReference type="PROSITE" id="PS50033">
    <property type="entry name" value="UBX"/>
    <property type="match status" value="1"/>
</dbReference>
<dbReference type="GO" id="GO:0009733">
    <property type="term" value="P:response to auxin"/>
    <property type="evidence" value="ECO:0007669"/>
    <property type="project" value="InterPro"/>
</dbReference>
<dbReference type="InterPro" id="IPR001012">
    <property type="entry name" value="UBX_dom"/>
</dbReference>
<proteinExistence type="inferred from homology"/>
<dbReference type="Pfam" id="PF02519">
    <property type="entry name" value="Auxin_inducible"/>
    <property type="match status" value="1"/>
</dbReference>
<dbReference type="InterPro" id="IPR036249">
    <property type="entry name" value="Thioredoxin-like_sf"/>
</dbReference>
<reference evidence="3 4" key="1">
    <citation type="submission" date="2021-07" db="EMBL/GenBank/DDBJ databases">
        <title>The Aristolochia fimbriata genome: insights into angiosperm evolution, floral development and chemical biosynthesis.</title>
        <authorList>
            <person name="Jiao Y."/>
        </authorList>
    </citation>
    <scope>NUCLEOTIDE SEQUENCE [LARGE SCALE GENOMIC DNA]</scope>
    <source>
        <strain evidence="3">IBCAS-2021</strain>
        <tissue evidence="3">Leaf</tissue>
    </source>
</reference>
<dbReference type="SMART" id="SM00594">
    <property type="entry name" value="UAS"/>
    <property type="match status" value="1"/>
</dbReference>
<dbReference type="PANTHER" id="PTHR23322:SF6">
    <property type="entry name" value="UBX DOMAIN-CONTAINING PROTEIN 7"/>
    <property type="match status" value="1"/>
</dbReference>
<organism evidence="3 4">
    <name type="scientific">Aristolochia fimbriata</name>
    <name type="common">White veined hardy Dutchman's pipe vine</name>
    <dbReference type="NCBI Taxonomy" id="158543"/>
    <lineage>
        <taxon>Eukaryota</taxon>
        <taxon>Viridiplantae</taxon>
        <taxon>Streptophyta</taxon>
        <taxon>Embryophyta</taxon>
        <taxon>Tracheophyta</taxon>
        <taxon>Spermatophyta</taxon>
        <taxon>Magnoliopsida</taxon>
        <taxon>Magnoliidae</taxon>
        <taxon>Piperales</taxon>
        <taxon>Aristolochiaceae</taxon>
        <taxon>Aristolochia</taxon>
    </lineage>
</organism>
<dbReference type="EMBL" id="JAINDJ010000008">
    <property type="protein sequence ID" value="KAG9439520.1"/>
    <property type="molecule type" value="Genomic_DNA"/>
</dbReference>
<dbReference type="PANTHER" id="PTHR23322">
    <property type="entry name" value="FAS-ASSOCIATED PROTEIN"/>
    <property type="match status" value="1"/>
</dbReference>
<dbReference type="InterPro" id="IPR029071">
    <property type="entry name" value="Ubiquitin-like_domsf"/>
</dbReference>
<dbReference type="SUPFAM" id="SSF52833">
    <property type="entry name" value="Thioredoxin-like"/>
    <property type="match status" value="1"/>
</dbReference>
<dbReference type="Proteomes" id="UP000825729">
    <property type="component" value="Unassembled WGS sequence"/>
</dbReference>
<keyword evidence="4" id="KW-1185">Reference proteome</keyword>
<dbReference type="GO" id="GO:0043130">
    <property type="term" value="F:ubiquitin binding"/>
    <property type="evidence" value="ECO:0007669"/>
    <property type="project" value="TreeGrafter"/>
</dbReference>
<dbReference type="CDD" id="cd01767">
    <property type="entry name" value="UBX"/>
    <property type="match status" value="1"/>
</dbReference>
<dbReference type="Gene3D" id="3.10.20.90">
    <property type="entry name" value="Phosphatidylinositol 3-kinase Catalytic Subunit, Chain A, domain 1"/>
    <property type="match status" value="1"/>
</dbReference>
<comment type="caution">
    <text evidence="3">The sequence shown here is derived from an EMBL/GenBank/DDBJ whole genome shotgun (WGS) entry which is preliminary data.</text>
</comment>
<comment type="similarity">
    <text evidence="1">Belongs to the ARG7 family.</text>
</comment>
<dbReference type="Pfam" id="PF14555">
    <property type="entry name" value="UBA_4"/>
    <property type="match status" value="1"/>
</dbReference>
<feature type="domain" description="UBX" evidence="2">
    <location>
        <begin position="262"/>
        <end position="307"/>
    </location>
</feature>
<evidence type="ECO:0000313" key="4">
    <source>
        <dbReference type="Proteomes" id="UP000825729"/>
    </source>
</evidence>
<dbReference type="Gene3D" id="3.40.30.10">
    <property type="entry name" value="Glutaredoxin"/>
    <property type="match status" value="1"/>
</dbReference>
<dbReference type="Gene3D" id="1.10.8.10">
    <property type="entry name" value="DNA helicase RuvA subunit, C-terminal domain"/>
    <property type="match status" value="1"/>
</dbReference>
<dbReference type="AlphaFoldDB" id="A0AAV7DSB8"/>
<sequence length="382" mass="43379">MERNDMMEQFLSVFPEESAETATQYLEASAWDLLAAVQLVLDANSGGDGLEDPPLLHYDDDDRCEISDAEDEEATLRGRGGASDWDPNGASGQRLASLYRSTSSGADSRKEFDSHLLNRDTWANEIVAQTIPSHFVFWQEYEDSMEGKKVCAFYKIDSIPAVLVIDSITGQKMKCWKGMVEPQRLLADLMPFLEKNPFEYFRKGGESASQETTASQKVKIDQDDGEELLESLALEDDKEDEELVIRKGVSVTYPILPEEPAEIRLPDGRKLERNFLQTDPVQLLWSFCESQLEEKLGSSFPSQVGYPWMRNHQDPARGYVPLLVGSEHRNEKFFIRTRLLRHPFILSLLEIAAQEYGYSQHGILKIPCDVEHFRKVVDSISK</sequence>
<protein>
    <recommendedName>
        <fullName evidence="2">UBX domain-containing protein</fullName>
    </recommendedName>
</protein>
<evidence type="ECO:0000313" key="3">
    <source>
        <dbReference type="EMBL" id="KAG9439520.1"/>
    </source>
</evidence>
<dbReference type="InterPro" id="IPR006577">
    <property type="entry name" value="UAS"/>
</dbReference>
<gene>
    <name evidence="3" type="ORF">H6P81_019685</name>
</gene>
<evidence type="ECO:0000259" key="2">
    <source>
        <dbReference type="PROSITE" id="PS50033"/>
    </source>
</evidence>
<dbReference type="GO" id="GO:0005634">
    <property type="term" value="C:nucleus"/>
    <property type="evidence" value="ECO:0007669"/>
    <property type="project" value="TreeGrafter"/>
</dbReference>